<evidence type="ECO:0000313" key="2">
    <source>
        <dbReference type="EMBL" id="OGC32497.1"/>
    </source>
</evidence>
<evidence type="ECO:0000313" key="3">
    <source>
        <dbReference type="Proteomes" id="UP000177309"/>
    </source>
</evidence>
<dbReference type="Proteomes" id="UP000177309">
    <property type="component" value="Unassembled WGS sequence"/>
</dbReference>
<dbReference type="SUPFAM" id="SSF81301">
    <property type="entry name" value="Nucleotidyltransferase"/>
    <property type="match status" value="1"/>
</dbReference>
<proteinExistence type="predicted"/>
<dbReference type="InterPro" id="IPR043519">
    <property type="entry name" value="NT_sf"/>
</dbReference>
<dbReference type="CDD" id="cd05403">
    <property type="entry name" value="NT_KNTase_like"/>
    <property type="match status" value="1"/>
</dbReference>
<protein>
    <recommendedName>
        <fullName evidence="1">Polymerase beta nucleotidyltransferase domain-containing protein</fullName>
    </recommendedName>
</protein>
<dbReference type="AlphaFoldDB" id="A0A1F4TIQ2"/>
<organism evidence="2 3">
    <name type="scientific">candidate division WOR-1 bacterium RIFOXYC2_FULL_41_25</name>
    <dbReference type="NCBI Taxonomy" id="1802586"/>
    <lineage>
        <taxon>Bacteria</taxon>
        <taxon>Bacillati</taxon>
        <taxon>Saganbacteria</taxon>
    </lineage>
</organism>
<name>A0A1F4TIQ2_UNCSA</name>
<dbReference type="InterPro" id="IPR041633">
    <property type="entry name" value="Polbeta"/>
</dbReference>
<evidence type="ECO:0000259" key="1">
    <source>
        <dbReference type="Pfam" id="PF18765"/>
    </source>
</evidence>
<gene>
    <name evidence="2" type="ORF">A2462_00325</name>
</gene>
<dbReference type="NCBIfam" id="NF047752">
    <property type="entry name" value="MntA_antitoxin"/>
    <property type="match status" value="1"/>
</dbReference>
<dbReference type="InterPro" id="IPR052930">
    <property type="entry name" value="TA_antitoxin_MntA"/>
</dbReference>
<comment type="caution">
    <text evidence="2">The sequence shown here is derived from an EMBL/GenBank/DDBJ whole genome shotgun (WGS) entry which is preliminary data.</text>
</comment>
<dbReference type="Gene3D" id="3.30.460.10">
    <property type="entry name" value="Beta Polymerase, domain 2"/>
    <property type="match status" value="1"/>
</dbReference>
<sequence length="131" mass="15056">MADNLKEKLVNYFSSQTKVKMAFLYGSYARKTPLFDSDVDIAIYLENGFTKKELNSIWDELISLLKKDVELLVLNDAKEAIAWSAIRGIPLIIRDRNLYTKYMLSVSSAAMDLNNDLEDIWAMKRRLANAQ</sequence>
<dbReference type="PANTHER" id="PTHR43852:SF3">
    <property type="entry name" value="NUCLEOTIDYLTRANSFERASE"/>
    <property type="match status" value="1"/>
</dbReference>
<dbReference type="Pfam" id="PF18765">
    <property type="entry name" value="Polbeta"/>
    <property type="match status" value="1"/>
</dbReference>
<dbReference type="EMBL" id="MEUI01000050">
    <property type="protein sequence ID" value="OGC32497.1"/>
    <property type="molecule type" value="Genomic_DNA"/>
</dbReference>
<accession>A0A1F4TIQ2</accession>
<reference evidence="2 3" key="1">
    <citation type="journal article" date="2016" name="Nat. Commun.">
        <title>Thousands of microbial genomes shed light on interconnected biogeochemical processes in an aquifer system.</title>
        <authorList>
            <person name="Anantharaman K."/>
            <person name="Brown C.T."/>
            <person name="Hug L.A."/>
            <person name="Sharon I."/>
            <person name="Castelle C.J."/>
            <person name="Probst A.J."/>
            <person name="Thomas B.C."/>
            <person name="Singh A."/>
            <person name="Wilkins M.J."/>
            <person name="Karaoz U."/>
            <person name="Brodie E.L."/>
            <person name="Williams K.H."/>
            <person name="Hubbard S.S."/>
            <person name="Banfield J.F."/>
        </authorList>
    </citation>
    <scope>NUCLEOTIDE SEQUENCE [LARGE SCALE GENOMIC DNA]</scope>
</reference>
<dbReference type="PANTHER" id="PTHR43852">
    <property type="entry name" value="NUCLEOTIDYLTRANSFERASE"/>
    <property type="match status" value="1"/>
</dbReference>
<feature type="domain" description="Polymerase beta nucleotidyltransferase" evidence="1">
    <location>
        <begin position="7"/>
        <end position="96"/>
    </location>
</feature>